<reference evidence="2" key="1">
    <citation type="journal article" date="2012" name="Proc. Natl. Acad. Sci. U.S.A.">
        <title>Genome sequence of the button mushroom Agaricus bisporus reveals mechanisms governing adaptation to a humic-rich ecological niche.</title>
        <authorList>
            <person name="Morin E."/>
            <person name="Kohler A."/>
            <person name="Baker A.R."/>
            <person name="Foulongne-Oriol M."/>
            <person name="Lombard V."/>
            <person name="Nagy L.G."/>
            <person name="Ohm R.A."/>
            <person name="Patyshakuliyeva A."/>
            <person name="Brun A."/>
            <person name="Aerts A.L."/>
            <person name="Bailey A.M."/>
            <person name="Billette C."/>
            <person name="Coutinho P.M."/>
            <person name="Deakin G."/>
            <person name="Doddapaneni H."/>
            <person name="Floudas D."/>
            <person name="Grimwood J."/>
            <person name="Hilden K."/>
            <person name="Kuees U."/>
            <person name="LaButti K.M."/>
            <person name="Lapidus A."/>
            <person name="Lindquist E.A."/>
            <person name="Lucas S.M."/>
            <person name="Murat C."/>
            <person name="Riley R.W."/>
            <person name="Salamov A.A."/>
            <person name="Schmutz J."/>
            <person name="Subramanian V."/>
            <person name="Woesten H.A.B."/>
            <person name="Xu J."/>
            <person name="Eastwood D.C."/>
            <person name="Foster G.D."/>
            <person name="Sonnenberg A.S."/>
            <person name="Cullen D."/>
            <person name="de Vries R.P."/>
            <person name="Lundell T."/>
            <person name="Hibbett D.S."/>
            <person name="Henrissat B."/>
            <person name="Burton K.S."/>
            <person name="Kerrigan R.W."/>
            <person name="Challen M.P."/>
            <person name="Grigoriev I.V."/>
            <person name="Martin F."/>
        </authorList>
    </citation>
    <scope>NUCLEOTIDE SEQUENCE [LARGE SCALE GENOMIC DNA]</scope>
    <source>
        <strain evidence="2">JB137-S8 / ATCC MYA-4627 / FGSC 10392</strain>
    </source>
</reference>
<accession>K5WNY2</accession>
<dbReference type="HOGENOM" id="CLU_2793387_0_0_1"/>
<dbReference type="AlphaFoldDB" id="K5WNY2"/>
<dbReference type="InParanoid" id="K5WNY2"/>
<proteinExistence type="predicted"/>
<protein>
    <submittedName>
        <fullName evidence="1">Uncharacterized protein</fullName>
    </submittedName>
</protein>
<evidence type="ECO:0000313" key="2">
    <source>
        <dbReference type="Proteomes" id="UP000008493"/>
    </source>
</evidence>
<gene>
    <name evidence="1" type="ORF">AGABI1DRAFT_115455</name>
</gene>
<name>K5WNY2_AGABU</name>
<organism evidence="1 2">
    <name type="scientific">Agaricus bisporus var. burnettii (strain JB137-S8 / ATCC MYA-4627 / FGSC 10392)</name>
    <name type="common">White button mushroom</name>
    <dbReference type="NCBI Taxonomy" id="597362"/>
    <lineage>
        <taxon>Eukaryota</taxon>
        <taxon>Fungi</taxon>
        <taxon>Dikarya</taxon>
        <taxon>Basidiomycota</taxon>
        <taxon>Agaricomycotina</taxon>
        <taxon>Agaricomycetes</taxon>
        <taxon>Agaricomycetidae</taxon>
        <taxon>Agaricales</taxon>
        <taxon>Agaricineae</taxon>
        <taxon>Agaricaceae</taxon>
        <taxon>Agaricus</taxon>
    </lineage>
</organism>
<evidence type="ECO:0000313" key="1">
    <source>
        <dbReference type="EMBL" id="EKM77036.1"/>
    </source>
</evidence>
<dbReference type="KEGG" id="abp:AGABI1DRAFT115455"/>
<keyword evidence="2" id="KW-1185">Reference proteome</keyword>
<dbReference type="EMBL" id="JH971398">
    <property type="protein sequence ID" value="EKM77036.1"/>
    <property type="molecule type" value="Genomic_DNA"/>
</dbReference>
<sequence length="68" mass="7796">MFLYSSLHSHFHATISFNGPKHTTYRLIRMNGIYARMPGRKSSSGGLRKAGAARRQFIMTVVRQRGVW</sequence>
<dbReference type="Proteomes" id="UP000008493">
    <property type="component" value="Unassembled WGS sequence"/>
</dbReference>
<dbReference type="GeneID" id="18824728"/>
<dbReference type="RefSeq" id="XP_007332332.1">
    <property type="nucleotide sequence ID" value="XM_007332270.1"/>
</dbReference>